<evidence type="ECO:0000313" key="3">
    <source>
        <dbReference type="Proteomes" id="UP000253940"/>
    </source>
</evidence>
<dbReference type="KEGG" id="mbah:HYN46_07110"/>
<dbReference type="OrthoDB" id="5496738at2"/>
<accession>A0A345P5Q6</accession>
<dbReference type="PANTHER" id="PTHR22753:SF14">
    <property type="entry name" value="MONOACYLGLYCEROL_DIACYLGLYCEROL O-ACYLTRANSFERASE"/>
    <property type="match status" value="1"/>
</dbReference>
<dbReference type="AlphaFoldDB" id="A0A345P5Q6"/>
<keyword evidence="3" id="KW-1185">Reference proteome</keyword>
<dbReference type="CDD" id="cd07987">
    <property type="entry name" value="LPLAT_MGAT-like"/>
    <property type="match status" value="1"/>
</dbReference>
<dbReference type="GO" id="GO:0016746">
    <property type="term" value="F:acyltransferase activity"/>
    <property type="evidence" value="ECO:0007669"/>
    <property type="project" value="UniProtKB-KW"/>
</dbReference>
<gene>
    <name evidence="2" type="ORF">HYN46_07110</name>
</gene>
<keyword evidence="2" id="KW-0012">Acyltransferase</keyword>
<dbReference type="SUPFAM" id="SSF69593">
    <property type="entry name" value="Glycerol-3-phosphate (1)-acyltransferase"/>
    <property type="match status" value="1"/>
</dbReference>
<proteinExistence type="predicted"/>
<dbReference type="GO" id="GO:0016020">
    <property type="term" value="C:membrane"/>
    <property type="evidence" value="ECO:0007669"/>
    <property type="project" value="TreeGrafter"/>
</dbReference>
<evidence type="ECO:0000259" key="1">
    <source>
        <dbReference type="SMART" id="SM00563"/>
    </source>
</evidence>
<dbReference type="EMBL" id="CP031222">
    <property type="protein sequence ID" value="AXI02615.1"/>
    <property type="molecule type" value="Genomic_DNA"/>
</dbReference>
<organism evidence="2 3">
    <name type="scientific">Aquirhabdus parva</name>
    <dbReference type="NCBI Taxonomy" id="2283318"/>
    <lineage>
        <taxon>Bacteria</taxon>
        <taxon>Pseudomonadati</taxon>
        <taxon>Pseudomonadota</taxon>
        <taxon>Gammaproteobacteria</taxon>
        <taxon>Moraxellales</taxon>
        <taxon>Moraxellaceae</taxon>
        <taxon>Aquirhabdus</taxon>
    </lineage>
</organism>
<protein>
    <submittedName>
        <fullName evidence="2">Acyltransferase family protein</fullName>
    </submittedName>
</protein>
<name>A0A345P5Q6_9GAMM</name>
<dbReference type="SMART" id="SM00563">
    <property type="entry name" value="PlsC"/>
    <property type="match status" value="1"/>
</dbReference>
<keyword evidence="2" id="KW-0808">Transferase</keyword>
<reference evidence="2 3" key="1">
    <citation type="submission" date="2018-07" db="EMBL/GenBank/DDBJ databases">
        <title>Genome sequencing of Moraxellaceae gen. HYN0046.</title>
        <authorList>
            <person name="Kim M."/>
            <person name="Yi H."/>
        </authorList>
    </citation>
    <scope>NUCLEOTIDE SEQUENCE [LARGE SCALE GENOMIC DNA]</scope>
    <source>
        <strain evidence="2 3">HYN0046</strain>
    </source>
</reference>
<dbReference type="Proteomes" id="UP000253940">
    <property type="component" value="Chromosome"/>
</dbReference>
<feature type="domain" description="Phospholipid/glycerol acyltransferase" evidence="1">
    <location>
        <begin position="42"/>
        <end position="158"/>
    </location>
</feature>
<sequence length="257" mass="29333">MDNLLSFTPPSPSKIKRLSRPLNAWFATTFSGLEHLDRMRPALYIGNHTIMGYDVSSLITGLYLKKNIYLRGVGDRIHFQIPFWGNFLQRYGAFEGTRESIHELMQMGEHILLYPGGGREVLKNKGEAYQLVWKSRYGFIELALAHGYDIIPFAAIGGEELVDIKYDSNDFRKSLLGKGLQRVGILQRMRNGEAFIPITTGFLGIPFIPKRHALHFKFCPRIETYQIPIEQHEAVKAELRTRVATAIEEALSQKTHL</sequence>
<dbReference type="RefSeq" id="WP_114898725.1">
    <property type="nucleotide sequence ID" value="NZ_CP031222.1"/>
</dbReference>
<dbReference type="InterPro" id="IPR002123">
    <property type="entry name" value="Plipid/glycerol_acylTrfase"/>
</dbReference>
<evidence type="ECO:0000313" key="2">
    <source>
        <dbReference type="EMBL" id="AXI02615.1"/>
    </source>
</evidence>
<dbReference type="Pfam" id="PF01553">
    <property type="entry name" value="Acyltransferase"/>
    <property type="match status" value="1"/>
</dbReference>
<dbReference type="PANTHER" id="PTHR22753">
    <property type="entry name" value="TRANSMEMBRANE PROTEIN 68"/>
    <property type="match status" value="1"/>
</dbReference>